<feature type="compositionally biased region" description="Polar residues" evidence="2">
    <location>
        <begin position="79"/>
        <end position="88"/>
    </location>
</feature>
<organism evidence="4 5">
    <name type="scientific">Trichomonas vaginalis (strain ATCC PRA-98 / G3)</name>
    <dbReference type="NCBI Taxonomy" id="412133"/>
    <lineage>
        <taxon>Eukaryota</taxon>
        <taxon>Metamonada</taxon>
        <taxon>Parabasalia</taxon>
        <taxon>Trichomonadida</taxon>
        <taxon>Trichomonadidae</taxon>
        <taxon>Trichomonas</taxon>
    </lineage>
</organism>
<proteinExistence type="predicted"/>
<gene>
    <name evidence="4" type="ORF">TVAG_101130</name>
</gene>
<feature type="compositionally biased region" description="Polar residues" evidence="2">
    <location>
        <begin position="26"/>
        <end position="56"/>
    </location>
</feature>
<sequence length="297" mass="33342">MSGKIFGSFARIPKKKKFDNDDMLDASNSSANEKDFSSANLNSRGRFSSHDNQLTSADKETRTSMYLSNRSFKSKENDTSSQSGPNSGNDHKSGSQVDKSSGSSGTMVKSSIIFHDFKRNDRKEVPEFEPVKKSDSLTSIEFTINDDPSTFVPLISQPLRQRLEINLPINEYNAARLQTTLGINSTSDRIEDLENTTASAEEQINTIHNKMEEVMIKSQILNQTAQVVSQKLTALNELADSLDKSQENTFIYSFGWIVWVLSVISQLLSYIYQGIRKQNLRSSNKPVVQEKEETKNS</sequence>
<dbReference type="OrthoDB" id="10656465at2759"/>
<keyword evidence="3" id="KW-0812">Transmembrane</keyword>
<reference evidence="4" key="2">
    <citation type="journal article" date="2007" name="Science">
        <title>Draft genome sequence of the sexually transmitted pathogen Trichomonas vaginalis.</title>
        <authorList>
            <person name="Carlton J.M."/>
            <person name="Hirt R.P."/>
            <person name="Silva J.C."/>
            <person name="Delcher A.L."/>
            <person name="Schatz M."/>
            <person name="Zhao Q."/>
            <person name="Wortman J.R."/>
            <person name="Bidwell S.L."/>
            <person name="Alsmark U.C.M."/>
            <person name="Besteiro S."/>
            <person name="Sicheritz-Ponten T."/>
            <person name="Noel C.J."/>
            <person name="Dacks J.B."/>
            <person name="Foster P.G."/>
            <person name="Simillion C."/>
            <person name="Van de Peer Y."/>
            <person name="Miranda-Saavedra D."/>
            <person name="Barton G.J."/>
            <person name="Westrop G.D."/>
            <person name="Mueller S."/>
            <person name="Dessi D."/>
            <person name="Fiori P.L."/>
            <person name="Ren Q."/>
            <person name="Paulsen I."/>
            <person name="Zhang H."/>
            <person name="Bastida-Corcuera F.D."/>
            <person name="Simoes-Barbosa A."/>
            <person name="Brown M.T."/>
            <person name="Hayes R.D."/>
            <person name="Mukherjee M."/>
            <person name="Okumura C.Y."/>
            <person name="Schneider R."/>
            <person name="Smith A.J."/>
            <person name="Vanacova S."/>
            <person name="Villalvazo M."/>
            <person name="Haas B.J."/>
            <person name="Pertea M."/>
            <person name="Feldblyum T.V."/>
            <person name="Utterback T.R."/>
            <person name="Shu C.L."/>
            <person name="Osoegawa K."/>
            <person name="de Jong P.J."/>
            <person name="Hrdy I."/>
            <person name="Horvathova L."/>
            <person name="Zubacova Z."/>
            <person name="Dolezal P."/>
            <person name="Malik S.B."/>
            <person name="Logsdon J.M. Jr."/>
            <person name="Henze K."/>
            <person name="Gupta A."/>
            <person name="Wang C.C."/>
            <person name="Dunne R.L."/>
            <person name="Upcroft J.A."/>
            <person name="Upcroft P."/>
            <person name="White O."/>
            <person name="Salzberg S.L."/>
            <person name="Tang P."/>
            <person name="Chiu C.-H."/>
            <person name="Lee Y.-S."/>
            <person name="Embley T.M."/>
            <person name="Coombs G.H."/>
            <person name="Mottram J.C."/>
            <person name="Tachezy J."/>
            <person name="Fraser-Liggett C.M."/>
            <person name="Johnson P.J."/>
        </authorList>
    </citation>
    <scope>NUCLEOTIDE SEQUENCE [LARGE SCALE GENOMIC DNA]</scope>
    <source>
        <strain evidence="4">G3</strain>
    </source>
</reference>
<keyword evidence="5" id="KW-1185">Reference proteome</keyword>
<dbReference type="Proteomes" id="UP000001542">
    <property type="component" value="Unassembled WGS sequence"/>
</dbReference>
<dbReference type="RefSeq" id="XP_001580381.1">
    <property type="nucleotide sequence ID" value="XM_001580331.1"/>
</dbReference>
<dbReference type="VEuPathDB" id="TrichDB:TVAGG3_1036100"/>
<keyword evidence="3" id="KW-1133">Transmembrane helix</keyword>
<feature type="transmembrane region" description="Helical" evidence="3">
    <location>
        <begin position="250"/>
        <end position="272"/>
    </location>
</feature>
<feature type="coiled-coil region" evidence="1">
    <location>
        <begin position="183"/>
        <end position="210"/>
    </location>
</feature>
<dbReference type="AlphaFoldDB" id="A2DJJ5"/>
<dbReference type="KEGG" id="tva:5464923"/>
<evidence type="ECO:0000313" key="5">
    <source>
        <dbReference type="Proteomes" id="UP000001542"/>
    </source>
</evidence>
<dbReference type="VEuPathDB" id="TrichDB:TVAG_101130"/>
<feature type="region of interest" description="Disordered" evidence="2">
    <location>
        <begin position="17"/>
        <end position="106"/>
    </location>
</feature>
<name>A2DJJ5_TRIV3</name>
<accession>A2DJJ5</accession>
<feature type="compositionally biased region" description="Low complexity" evidence="2">
    <location>
        <begin position="94"/>
        <end position="106"/>
    </location>
</feature>
<keyword evidence="3" id="KW-0472">Membrane</keyword>
<dbReference type="EMBL" id="DS113208">
    <property type="protein sequence ID" value="EAY19395.1"/>
    <property type="molecule type" value="Genomic_DNA"/>
</dbReference>
<evidence type="ECO:0000256" key="1">
    <source>
        <dbReference type="SAM" id="Coils"/>
    </source>
</evidence>
<keyword evidence="1" id="KW-0175">Coiled coil</keyword>
<evidence type="ECO:0000256" key="2">
    <source>
        <dbReference type="SAM" id="MobiDB-lite"/>
    </source>
</evidence>
<dbReference type="InParanoid" id="A2DJJ5"/>
<evidence type="ECO:0000313" key="4">
    <source>
        <dbReference type="EMBL" id="EAY19395.1"/>
    </source>
</evidence>
<evidence type="ECO:0000256" key="3">
    <source>
        <dbReference type="SAM" id="Phobius"/>
    </source>
</evidence>
<reference evidence="4" key="1">
    <citation type="submission" date="2006-10" db="EMBL/GenBank/DDBJ databases">
        <authorList>
            <person name="Amadeo P."/>
            <person name="Zhao Q."/>
            <person name="Wortman J."/>
            <person name="Fraser-Liggett C."/>
            <person name="Carlton J."/>
        </authorList>
    </citation>
    <scope>NUCLEOTIDE SEQUENCE</scope>
    <source>
        <strain evidence="4">G3</strain>
    </source>
</reference>
<protein>
    <submittedName>
        <fullName evidence="4">Uncharacterized protein</fullName>
    </submittedName>
</protein>